<dbReference type="SUPFAM" id="SSF82657">
    <property type="entry name" value="BolA-like"/>
    <property type="match status" value="1"/>
</dbReference>
<organism evidence="3 4">
    <name type="scientific">Azomonas macrocytogenes</name>
    <name type="common">Azotobacter macrocytogenes</name>
    <dbReference type="NCBI Taxonomy" id="69962"/>
    <lineage>
        <taxon>Bacteria</taxon>
        <taxon>Pseudomonadati</taxon>
        <taxon>Pseudomonadota</taxon>
        <taxon>Gammaproteobacteria</taxon>
        <taxon>Pseudomonadales</taxon>
        <taxon>Pseudomonadaceae</taxon>
        <taxon>Azomonas</taxon>
    </lineage>
</organism>
<name>A0A839T3K1_AZOMA</name>
<dbReference type="Pfam" id="PF01722">
    <property type="entry name" value="BolA"/>
    <property type="match status" value="1"/>
</dbReference>
<dbReference type="EMBL" id="JACHXI010000012">
    <property type="protein sequence ID" value="MBB3104111.1"/>
    <property type="molecule type" value="Genomic_DNA"/>
</dbReference>
<evidence type="ECO:0000313" key="4">
    <source>
        <dbReference type="Proteomes" id="UP000549250"/>
    </source>
</evidence>
<evidence type="ECO:0000256" key="2">
    <source>
        <dbReference type="RuleBase" id="RU003860"/>
    </source>
</evidence>
<comment type="caution">
    <text evidence="3">The sequence shown here is derived from an EMBL/GenBank/DDBJ whole genome shotgun (WGS) entry which is preliminary data.</text>
</comment>
<dbReference type="PANTHER" id="PTHR46229">
    <property type="entry name" value="BOLA TRANSCRIPTION REGULATOR"/>
    <property type="match status" value="1"/>
</dbReference>
<dbReference type="InterPro" id="IPR002634">
    <property type="entry name" value="BolA"/>
</dbReference>
<dbReference type="RefSeq" id="WP_183167005.1">
    <property type="nucleotide sequence ID" value="NZ_JACHXI010000012.1"/>
</dbReference>
<dbReference type="InterPro" id="IPR050961">
    <property type="entry name" value="BolA/IbaG_stress_morph_reg"/>
</dbReference>
<evidence type="ECO:0000256" key="1">
    <source>
        <dbReference type="ARBA" id="ARBA00005578"/>
    </source>
</evidence>
<dbReference type="Gene3D" id="3.10.20.90">
    <property type="entry name" value="Phosphatidylinositol 3-kinase Catalytic Subunit, Chain A, domain 1"/>
    <property type="match status" value="1"/>
</dbReference>
<accession>A0A839T3K1</accession>
<dbReference type="Proteomes" id="UP000549250">
    <property type="component" value="Unassembled WGS sequence"/>
</dbReference>
<comment type="similarity">
    <text evidence="1 2">Belongs to the BolA/IbaG family.</text>
</comment>
<reference evidence="3 4" key="1">
    <citation type="submission" date="2020-08" db="EMBL/GenBank/DDBJ databases">
        <title>Genomic Encyclopedia of Type Strains, Phase III (KMG-III): the genomes of soil and plant-associated and newly described type strains.</title>
        <authorList>
            <person name="Whitman W."/>
        </authorList>
    </citation>
    <scope>NUCLEOTIDE SEQUENCE [LARGE SCALE GENOMIC DNA]</scope>
    <source>
        <strain evidence="3 4">CECT 4462</strain>
    </source>
</reference>
<evidence type="ECO:0000313" key="3">
    <source>
        <dbReference type="EMBL" id="MBB3104111.1"/>
    </source>
</evidence>
<dbReference type="AlphaFoldDB" id="A0A839T3K1"/>
<keyword evidence="4" id="KW-1185">Reference proteome</keyword>
<dbReference type="InterPro" id="IPR036065">
    <property type="entry name" value="BolA-like_sf"/>
</dbReference>
<dbReference type="GO" id="GO:0006351">
    <property type="term" value="P:DNA-templated transcription"/>
    <property type="evidence" value="ECO:0007669"/>
    <property type="project" value="TreeGrafter"/>
</dbReference>
<dbReference type="PIRSF" id="PIRSF003113">
    <property type="entry name" value="BolA"/>
    <property type="match status" value="1"/>
</dbReference>
<sequence length="98" mass="10810">MSRQEQIVSALQNLQPLHLDVLNESHMHKHGNESHYKAIVVSEEFAGLSAVKRHQKVYAVLGDMMGQLRALALHTYTPGEWTEKQGVPASPNCAGVGH</sequence>
<gene>
    <name evidence="3" type="ORF">FHR87_002523</name>
</gene>
<protein>
    <submittedName>
        <fullName evidence="3">BolA protein</fullName>
    </submittedName>
</protein>
<proteinExistence type="inferred from homology"/>
<dbReference type="GO" id="GO:0005829">
    <property type="term" value="C:cytosol"/>
    <property type="evidence" value="ECO:0007669"/>
    <property type="project" value="TreeGrafter"/>
</dbReference>
<dbReference type="PANTHER" id="PTHR46229:SF2">
    <property type="entry name" value="BOLA-LIKE PROTEIN 1"/>
    <property type="match status" value="1"/>
</dbReference>